<feature type="compositionally biased region" description="Low complexity" evidence="1">
    <location>
        <begin position="254"/>
        <end position="265"/>
    </location>
</feature>
<accession>A0AAD4NHE0</accession>
<keyword evidence="2" id="KW-0732">Signal</keyword>
<feature type="compositionally biased region" description="Low complexity" evidence="1">
    <location>
        <begin position="194"/>
        <end position="206"/>
    </location>
</feature>
<dbReference type="AlphaFoldDB" id="A0AAD4NHE0"/>
<dbReference type="EMBL" id="JAKKPZ010000001">
    <property type="protein sequence ID" value="KAI1729473.1"/>
    <property type="molecule type" value="Genomic_DNA"/>
</dbReference>
<feature type="compositionally biased region" description="Polar residues" evidence="1">
    <location>
        <begin position="383"/>
        <end position="396"/>
    </location>
</feature>
<feature type="chain" id="PRO_5041951607" evidence="2">
    <location>
        <begin position="32"/>
        <end position="648"/>
    </location>
</feature>
<organism evidence="3 4">
    <name type="scientific">Ditylenchus destructor</name>
    <dbReference type="NCBI Taxonomy" id="166010"/>
    <lineage>
        <taxon>Eukaryota</taxon>
        <taxon>Metazoa</taxon>
        <taxon>Ecdysozoa</taxon>
        <taxon>Nematoda</taxon>
        <taxon>Chromadorea</taxon>
        <taxon>Rhabditida</taxon>
        <taxon>Tylenchina</taxon>
        <taxon>Tylenchomorpha</taxon>
        <taxon>Sphaerularioidea</taxon>
        <taxon>Anguinidae</taxon>
        <taxon>Anguininae</taxon>
        <taxon>Ditylenchus</taxon>
    </lineage>
</organism>
<protein>
    <submittedName>
        <fullName evidence="3">Uncharacterized protein</fullName>
    </submittedName>
</protein>
<keyword evidence="4" id="KW-1185">Reference proteome</keyword>
<name>A0AAD4NHE0_9BILA</name>
<sequence>MATAVDRRKPCLSFIIILLLVLSVLLQFAEGYDRRRGYESDHEVDYNSGYGNRGYGAHDHYGQRDYHPKRHCHDDYDRHNSEQHYGRGPKYSPYQEHEYGAYGNAESRHRYENDYEKKEYGPKRRDTGYHRYGSNHKHHFIKDGLDHKSGNNYHHDYDLGDIILPLPKYHYIPKDESPIYPAKEGYGENGGNYGYDNKNDGNSDGYNENEGYGHNAQPSYEQNANQEPNYEQNEPSGHEQPTYEQNNYHDQHVYGNENQNGYNEQNGHDGTDGGYAEPNDNYQGEVPHGGLPDQSHGHQGGHGGNSYEQANNQAQPGVSQGNVNPNGNSEVVQNPPGNDQQVPVGGQQSELHLPDRIPPPIGTQQNPQQPPQGQDHPPGFEPSEQQQTAISNDQIRNNQGQGQGELNNNGVDHKQPPVDQQNQQTGQIPLQPSQNTGFNNQEADPIQNQQESRLPINAQNEQSVTASNQPIQTQQQPNSAQQGQVKEKPTPSHKEPPPPGPIQCADRTPLQEGVTCSAWFNCKLDEETDGSTRPASCWSETGTSADPSFNVFDGVTKACSKATSLHGCGIDEFCAAKGVPGWHLLGGECTRLAYRCGDIVDGVDQSSVEPSLTCPSPSVVDPNERNRCVAEQSVPQCQSLIQNVIPVQ</sequence>
<feature type="compositionally biased region" description="Polar residues" evidence="1">
    <location>
        <begin position="418"/>
        <end position="447"/>
    </location>
</feature>
<evidence type="ECO:0000313" key="3">
    <source>
        <dbReference type="EMBL" id="KAI1729473.1"/>
    </source>
</evidence>
<feature type="compositionally biased region" description="Low complexity" evidence="1">
    <location>
        <begin position="362"/>
        <end position="377"/>
    </location>
</feature>
<feature type="signal peptide" evidence="2">
    <location>
        <begin position="1"/>
        <end position="31"/>
    </location>
</feature>
<dbReference type="Proteomes" id="UP001201812">
    <property type="component" value="Unassembled WGS sequence"/>
</dbReference>
<feature type="compositionally biased region" description="Polar residues" evidence="1">
    <location>
        <begin position="216"/>
        <end position="235"/>
    </location>
</feature>
<feature type="region of interest" description="Disordered" evidence="1">
    <location>
        <begin position="191"/>
        <end position="447"/>
    </location>
</feature>
<proteinExistence type="predicted"/>
<evidence type="ECO:0000313" key="4">
    <source>
        <dbReference type="Proteomes" id="UP001201812"/>
    </source>
</evidence>
<gene>
    <name evidence="3" type="ORF">DdX_01715</name>
</gene>
<feature type="compositionally biased region" description="Polar residues" evidence="1">
    <location>
        <begin position="461"/>
        <end position="484"/>
    </location>
</feature>
<feature type="region of interest" description="Disordered" evidence="1">
    <location>
        <begin position="461"/>
        <end position="507"/>
    </location>
</feature>
<evidence type="ECO:0000256" key="1">
    <source>
        <dbReference type="SAM" id="MobiDB-lite"/>
    </source>
</evidence>
<feature type="compositionally biased region" description="Low complexity" evidence="1">
    <location>
        <begin position="397"/>
        <end position="410"/>
    </location>
</feature>
<reference evidence="3" key="1">
    <citation type="submission" date="2022-01" db="EMBL/GenBank/DDBJ databases">
        <title>Genome Sequence Resource for Two Populations of Ditylenchus destructor, the Migratory Endoparasitic Phytonematode.</title>
        <authorList>
            <person name="Zhang H."/>
            <person name="Lin R."/>
            <person name="Xie B."/>
        </authorList>
    </citation>
    <scope>NUCLEOTIDE SEQUENCE</scope>
    <source>
        <strain evidence="3">BazhouSP</strain>
    </source>
</reference>
<feature type="compositionally biased region" description="Polar residues" evidence="1">
    <location>
        <begin position="306"/>
        <end position="350"/>
    </location>
</feature>
<comment type="caution">
    <text evidence="3">The sequence shown here is derived from an EMBL/GenBank/DDBJ whole genome shotgun (WGS) entry which is preliminary data.</text>
</comment>
<evidence type="ECO:0000256" key="2">
    <source>
        <dbReference type="SAM" id="SignalP"/>
    </source>
</evidence>
<feature type="compositionally biased region" description="Basic and acidic residues" evidence="1">
    <location>
        <begin position="485"/>
        <end position="496"/>
    </location>
</feature>